<evidence type="ECO:0000256" key="3">
    <source>
        <dbReference type="ARBA" id="ARBA00022960"/>
    </source>
</evidence>
<comment type="caution">
    <text evidence="10">The sequence shown here is derived from an EMBL/GenBank/DDBJ whole genome shotgun (WGS) entry which is preliminary data.</text>
</comment>
<dbReference type="Proteomes" id="UP000588112">
    <property type="component" value="Unassembled WGS sequence"/>
</dbReference>
<organism evidence="10 11">
    <name type="scientific">Sphaerisporangium krabiense</name>
    <dbReference type="NCBI Taxonomy" id="763782"/>
    <lineage>
        <taxon>Bacteria</taxon>
        <taxon>Bacillati</taxon>
        <taxon>Actinomycetota</taxon>
        <taxon>Actinomycetes</taxon>
        <taxon>Streptosporangiales</taxon>
        <taxon>Streptosporangiaceae</taxon>
        <taxon>Sphaerisporangium</taxon>
    </lineage>
</organism>
<dbReference type="InterPro" id="IPR041280">
    <property type="entry name" value="Big_10"/>
</dbReference>
<evidence type="ECO:0000313" key="11">
    <source>
        <dbReference type="Proteomes" id="UP000588112"/>
    </source>
</evidence>
<dbReference type="Pfam" id="PF03734">
    <property type="entry name" value="YkuD"/>
    <property type="match status" value="1"/>
</dbReference>
<dbReference type="GO" id="GO:0071972">
    <property type="term" value="F:peptidoglycan L,D-transpeptidase activity"/>
    <property type="evidence" value="ECO:0007669"/>
    <property type="project" value="TreeGrafter"/>
</dbReference>
<evidence type="ECO:0000259" key="9">
    <source>
        <dbReference type="PROSITE" id="PS52029"/>
    </source>
</evidence>
<dbReference type="Pfam" id="PF17964">
    <property type="entry name" value="Big_10"/>
    <property type="match status" value="2"/>
</dbReference>
<proteinExistence type="predicted"/>
<evidence type="ECO:0000256" key="1">
    <source>
        <dbReference type="ARBA" id="ARBA00004752"/>
    </source>
</evidence>
<keyword evidence="2" id="KW-0808">Transferase</keyword>
<feature type="active site" description="Nucleophile" evidence="7">
    <location>
        <position position="375"/>
    </location>
</feature>
<gene>
    <name evidence="10" type="ORF">BJ981_002781</name>
</gene>
<keyword evidence="5" id="KW-0012">Acyltransferase</keyword>
<evidence type="ECO:0000256" key="5">
    <source>
        <dbReference type="ARBA" id="ARBA00023315"/>
    </source>
</evidence>
<comment type="pathway">
    <text evidence="1 7">Cell wall biogenesis; peptidoglycan biosynthesis.</text>
</comment>
<dbReference type="PROSITE" id="PS52029">
    <property type="entry name" value="LD_TPASE"/>
    <property type="match status" value="1"/>
</dbReference>
<dbReference type="GO" id="GO:0016746">
    <property type="term" value="F:acyltransferase activity"/>
    <property type="evidence" value="ECO:0007669"/>
    <property type="project" value="UniProtKB-KW"/>
</dbReference>
<keyword evidence="6 7" id="KW-0961">Cell wall biogenesis/degradation</keyword>
<evidence type="ECO:0000256" key="8">
    <source>
        <dbReference type="SAM" id="MobiDB-lite"/>
    </source>
</evidence>
<feature type="active site" description="Proton donor/acceptor" evidence="7">
    <location>
        <position position="358"/>
    </location>
</feature>
<dbReference type="GO" id="GO:0071555">
    <property type="term" value="P:cell wall organization"/>
    <property type="evidence" value="ECO:0007669"/>
    <property type="project" value="UniProtKB-UniRule"/>
</dbReference>
<feature type="region of interest" description="Disordered" evidence="8">
    <location>
        <begin position="181"/>
        <end position="212"/>
    </location>
</feature>
<keyword evidence="4 7" id="KW-0573">Peptidoglycan synthesis</keyword>
<evidence type="ECO:0000256" key="2">
    <source>
        <dbReference type="ARBA" id="ARBA00022679"/>
    </source>
</evidence>
<dbReference type="CDD" id="cd16913">
    <property type="entry name" value="YkuD_like"/>
    <property type="match status" value="1"/>
</dbReference>
<name>A0A7W9DQ19_9ACTN</name>
<dbReference type="PANTHER" id="PTHR30582:SF2">
    <property type="entry name" value="L,D-TRANSPEPTIDASE YCIB-RELATED"/>
    <property type="match status" value="1"/>
</dbReference>
<evidence type="ECO:0000313" key="10">
    <source>
        <dbReference type="EMBL" id="MBB5627082.1"/>
    </source>
</evidence>
<dbReference type="Gene3D" id="2.40.440.10">
    <property type="entry name" value="L,D-transpeptidase catalytic domain-like"/>
    <property type="match status" value="1"/>
</dbReference>
<dbReference type="GO" id="GO:0018104">
    <property type="term" value="P:peptidoglycan-protein cross-linking"/>
    <property type="evidence" value="ECO:0007669"/>
    <property type="project" value="TreeGrafter"/>
</dbReference>
<dbReference type="AlphaFoldDB" id="A0A7W9DQ19"/>
<evidence type="ECO:0000256" key="6">
    <source>
        <dbReference type="ARBA" id="ARBA00023316"/>
    </source>
</evidence>
<dbReference type="SUPFAM" id="SSF141523">
    <property type="entry name" value="L,D-transpeptidase catalytic domain-like"/>
    <property type="match status" value="1"/>
</dbReference>
<dbReference type="EMBL" id="JACHBR010000001">
    <property type="protein sequence ID" value="MBB5627082.1"/>
    <property type="molecule type" value="Genomic_DNA"/>
</dbReference>
<dbReference type="UniPathway" id="UPA00219"/>
<accession>A0A7W9DQ19</accession>
<dbReference type="InterPro" id="IPR050979">
    <property type="entry name" value="LD-transpeptidase"/>
</dbReference>
<evidence type="ECO:0000256" key="4">
    <source>
        <dbReference type="ARBA" id="ARBA00022984"/>
    </source>
</evidence>
<keyword evidence="11" id="KW-1185">Reference proteome</keyword>
<dbReference type="InterPro" id="IPR005490">
    <property type="entry name" value="LD_TPept_cat_dom"/>
</dbReference>
<dbReference type="RefSeq" id="WP_239139583.1">
    <property type="nucleotide sequence ID" value="NZ_BOOS01000047.1"/>
</dbReference>
<sequence length="435" mass="47331">MFLIIDGVEGGTMRHPLVVSLILLMFAAGGSQAITEARRVPPPSVAIAVAPAPGSVRARPDRHVRVTAAKGTLTSVRVSVGGVRVPGRFDRARRAWRSSWTLVPGASYVVSAAASPVRPGDRPAALVATFHTRPAPRAFGVQEAVPSPGETVGVGMPIILTFTTPVRHRAAVERALEVRASRTPHYSSPGLDDDVPGLRPDADGDVPGATAPAGRRVEGAWRWLGESQVVYRPRALWPARRRVTLTAHLAGVHAAPRTYGTADHTLRFSIGRRQTSVVNTRTHQMRVLRDGRLVQRMAISAGKGSTREYTTTSGVHLTMDKGDPVRMVSPGRHKGQPGYYDRMIDHAVRISNSGEYVHALGNVWAQGRINVSHGCVNARPDQAKWFFDHSLRGDPVTVTGTDRPLEWWNGWGFWQLPWPQWRQGSALHPPSPRAG</sequence>
<dbReference type="Gene3D" id="2.60.40.3780">
    <property type="match status" value="1"/>
</dbReference>
<keyword evidence="10" id="KW-0449">Lipoprotein</keyword>
<dbReference type="InterPro" id="IPR038063">
    <property type="entry name" value="Transpep_catalytic_dom"/>
</dbReference>
<reference evidence="10 11" key="1">
    <citation type="submission" date="2020-08" db="EMBL/GenBank/DDBJ databases">
        <title>Sequencing the genomes of 1000 actinobacteria strains.</title>
        <authorList>
            <person name="Klenk H.-P."/>
        </authorList>
    </citation>
    <scope>NUCLEOTIDE SEQUENCE [LARGE SCALE GENOMIC DNA]</scope>
    <source>
        <strain evidence="10 11">DSM 45790</strain>
    </source>
</reference>
<keyword evidence="3 7" id="KW-0133">Cell shape</keyword>
<dbReference type="Gene3D" id="2.60.40.3710">
    <property type="match status" value="2"/>
</dbReference>
<feature type="domain" description="L,D-TPase catalytic" evidence="9">
    <location>
        <begin position="274"/>
        <end position="399"/>
    </location>
</feature>
<protein>
    <submittedName>
        <fullName evidence="10">Lipoprotein-anchoring transpeptidase ErfK/SrfK</fullName>
    </submittedName>
</protein>
<dbReference type="GO" id="GO:0005576">
    <property type="term" value="C:extracellular region"/>
    <property type="evidence" value="ECO:0007669"/>
    <property type="project" value="TreeGrafter"/>
</dbReference>
<dbReference type="GO" id="GO:0008360">
    <property type="term" value="P:regulation of cell shape"/>
    <property type="evidence" value="ECO:0007669"/>
    <property type="project" value="UniProtKB-UniRule"/>
</dbReference>
<dbReference type="PANTHER" id="PTHR30582">
    <property type="entry name" value="L,D-TRANSPEPTIDASE"/>
    <property type="match status" value="1"/>
</dbReference>
<evidence type="ECO:0000256" key="7">
    <source>
        <dbReference type="PROSITE-ProRule" id="PRU01373"/>
    </source>
</evidence>